<name>A0A934N7Q4_9BACT</name>
<organism evidence="7 8">
    <name type="scientific">Candidatus Nephthysia bennettiae</name>
    <dbReference type="NCBI Taxonomy" id="3127016"/>
    <lineage>
        <taxon>Bacteria</taxon>
        <taxon>Bacillati</taxon>
        <taxon>Candidatus Dormiibacterota</taxon>
        <taxon>Candidatus Dormibacteria</taxon>
        <taxon>Candidatus Dormibacterales</taxon>
        <taxon>Candidatus Dormibacteraceae</taxon>
        <taxon>Candidatus Nephthysia</taxon>
    </lineage>
</organism>
<gene>
    <name evidence="7" type="ORF">JF922_01570</name>
</gene>
<dbReference type="Proteomes" id="UP000612893">
    <property type="component" value="Unassembled WGS sequence"/>
</dbReference>
<evidence type="ECO:0000259" key="6">
    <source>
        <dbReference type="Pfam" id="PF04542"/>
    </source>
</evidence>
<keyword evidence="4" id="KW-0238">DNA-binding</keyword>
<dbReference type="InterPro" id="IPR039425">
    <property type="entry name" value="RNA_pol_sigma-70-like"/>
</dbReference>
<dbReference type="PANTHER" id="PTHR43133:SF8">
    <property type="entry name" value="RNA POLYMERASE SIGMA FACTOR HI_1459-RELATED"/>
    <property type="match status" value="1"/>
</dbReference>
<keyword evidence="2" id="KW-0805">Transcription regulation</keyword>
<dbReference type="RefSeq" id="WP_338198595.1">
    <property type="nucleotide sequence ID" value="NZ_JAEKNR010000022.1"/>
</dbReference>
<dbReference type="AlphaFoldDB" id="A0A934N7Q4"/>
<dbReference type="Gene3D" id="1.10.1740.10">
    <property type="match status" value="1"/>
</dbReference>
<evidence type="ECO:0000256" key="3">
    <source>
        <dbReference type="ARBA" id="ARBA00023082"/>
    </source>
</evidence>
<proteinExistence type="inferred from homology"/>
<comment type="similarity">
    <text evidence="1">Belongs to the sigma-70 factor family. ECF subfamily.</text>
</comment>
<dbReference type="InterPro" id="IPR013324">
    <property type="entry name" value="RNA_pol_sigma_r3/r4-like"/>
</dbReference>
<dbReference type="SUPFAM" id="SSF88659">
    <property type="entry name" value="Sigma3 and sigma4 domains of RNA polymerase sigma factors"/>
    <property type="match status" value="1"/>
</dbReference>
<dbReference type="InterPro" id="IPR007627">
    <property type="entry name" value="RNA_pol_sigma70_r2"/>
</dbReference>
<comment type="caution">
    <text evidence="7">The sequence shown here is derived from an EMBL/GenBank/DDBJ whole genome shotgun (WGS) entry which is preliminary data.</text>
</comment>
<dbReference type="Pfam" id="PF04542">
    <property type="entry name" value="Sigma70_r2"/>
    <property type="match status" value="1"/>
</dbReference>
<keyword evidence="8" id="KW-1185">Reference proteome</keyword>
<evidence type="ECO:0000256" key="2">
    <source>
        <dbReference type="ARBA" id="ARBA00023015"/>
    </source>
</evidence>
<dbReference type="PANTHER" id="PTHR43133">
    <property type="entry name" value="RNA POLYMERASE ECF-TYPE SIGMA FACTO"/>
    <property type="match status" value="1"/>
</dbReference>
<dbReference type="InterPro" id="IPR036388">
    <property type="entry name" value="WH-like_DNA-bd_sf"/>
</dbReference>
<dbReference type="GO" id="GO:0016987">
    <property type="term" value="F:sigma factor activity"/>
    <property type="evidence" value="ECO:0007669"/>
    <property type="project" value="UniProtKB-KW"/>
</dbReference>
<accession>A0A934N7Q4</accession>
<keyword evidence="5" id="KW-0804">Transcription</keyword>
<evidence type="ECO:0000256" key="4">
    <source>
        <dbReference type="ARBA" id="ARBA00023125"/>
    </source>
</evidence>
<evidence type="ECO:0000313" key="7">
    <source>
        <dbReference type="EMBL" id="MBJ7596764.1"/>
    </source>
</evidence>
<keyword evidence="3" id="KW-0731">Sigma factor</keyword>
<dbReference type="EMBL" id="JAEKNR010000022">
    <property type="protein sequence ID" value="MBJ7596764.1"/>
    <property type="molecule type" value="Genomic_DNA"/>
</dbReference>
<reference evidence="7" key="1">
    <citation type="submission" date="2020-10" db="EMBL/GenBank/DDBJ databases">
        <title>Ca. Dormibacterota MAGs.</title>
        <authorList>
            <person name="Montgomery K."/>
        </authorList>
    </citation>
    <scope>NUCLEOTIDE SEQUENCE [LARGE SCALE GENOMIC DNA]</scope>
    <source>
        <strain evidence="7">SC8812_S17_10</strain>
    </source>
</reference>
<dbReference type="GO" id="GO:0006352">
    <property type="term" value="P:DNA-templated transcription initiation"/>
    <property type="evidence" value="ECO:0007669"/>
    <property type="project" value="InterPro"/>
</dbReference>
<dbReference type="InterPro" id="IPR013325">
    <property type="entry name" value="RNA_pol_sigma_r2"/>
</dbReference>
<evidence type="ECO:0000256" key="5">
    <source>
        <dbReference type="ARBA" id="ARBA00023163"/>
    </source>
</evidence>
<dbReference type="Gene3D" id="1.10.10.10">
    <property type="entry name" value="Winged helix-like DNA-binding domain superfamily/Winged helix DNA-binding domain"/>
    <property type="match status" value="1"/>
</dbReference>
<sequence>MGITQDTPSREPEPPPDFEHLYEQFRLPVYRVVRGIVLDATLAERLTQETFERAYGLRRRRTQESRQVWIYRIAVEVAVRHLHGHWWNRLRLGRLGSSGGRTPGPPGRSAAEDVLFSLSPRLRALVVLAFYARLSNGEIAGTLQLPESVVSVQLEFATEVMRAALTATDQRGGRERL</sequence>
<evidence type="ECO:0000256" key="1">
    <source>
        <dbReference type="ARBA" id="ARBA00010641"/>
    </source>
</evidence>
<evidence type="ECO:0000313" key="8">
    <source>
        <dbReference type="Proteomes" id="UP000612893"/>
    </source>
</evidence>
<protein>
    <submittedName>
        <fullName evidence="7">Sigma-70 family RNA polymerase sigma factor</fullName>
    </submittedName>
</protein>
<dbReference type="SUPFAM" id="SSF88946">
    <property type="entry name" value="Sigma2 domain of RNA polymerase sigma factors"/>
    <property type="match status" value="1"/>
</dbReference>
<feature type="domain" description="RNA polymerase sigma-70 region 2" evidence="6">
    <location>
        <begin position="21"/>
        <end position="87"/>
    </location>
</feature>
<dbReference type="GO" id="GO:0003677">
    <property type="term" value="F:DNA binding"/>
    <property type="evidence" value="ECO:0007669"/>
    <property type="project" value="UniProtKB-KW"/>
</dbReference>